<dbReference type="InterPro" id="IPR011037">
    <property type="entry name" value="Pyrv_Knase-like_insert_dom_sf"/>
</dbReference>
<dbReference type="SUPFAM" id="SSF141673">
    <property type="entry name" value="MOSC N-terminal domain-like"/>
    <property type="match status" value="1"/>
</dbReference>
<dbReference type="AlphaFoldDB" id="A0A5E4LYX2"/>
<name>A0A5E4LYX2_9HEMI</name>
<evidence type="ECO:0000256" key="4">
    <source>
        <dbReference type="HAMAP-Rule" id="MF_03050"/>
    </source>
</evidence>
<accession>A0A5E4LYX2</accession>
<dbReference type="Pfam" id="PF00266">
    <property type="entry name" value="Aminotran_5"/>
    <property type="match status" value="2"/>
</dbReference>
<dbReference type="PANTHER" id="PTHR14237:SF80">
    <property type="entry name" value="MOLYBDENUM COFACTOR SULFURASE"/>
    <property type="match status" value="1"/>
</dbReference>
<evidence type="ECO:0000313" key="6">
    <source>
        <dbReference type="EMBL" id="VVC24989.1"/>
    </source>
</evidence>
<dbReference type="GO" id="GO:0016301">
    <property type="term" value="F:kinase activity"/>
    <property type="evidence" value="ECO:0007669"/>
    <property type="project" value="UniProtKB-KW"/>
</dbReference>
<evidence type="ECO:0000256" key="2">
    <source>
        <dbReference type="ARBA" id="ARBA00022898"/>
    </source>
</evidence>
<feature type="active site" evidence="4">
    <location>
        <position position="423"/>
    </location>
</feature>
<dbReference type="InterPro" id="IPR000192">
    <property type="entry name" value="Aminotrans_V_dom"/>
</dbReference>
<keyword evidence="6" id="KW-0670">Pyruvate</keyword>
<dbReference type="EMBL" id="CABPRJ010000008">
    <property type="protein sequence ID" value="VVC24989.1"/>
    <property type="molecule type" value="Genomic_DNA"/>
</dbReference>
<dbReference type="SUPFAM" id="SSF53383">
    <property type="entry name" value="PLP-dependent transferases"/>
    <property type="match status" value="1"/>
</dbReference>
<dbReference type="InterPro" id="IPR028886">
    <property type="entry name" value="MoCo_sulfurase"/>
</dbReference>
<dbReference type="Pfam" id="PF03476">
    <property type="entry name" value="MOSC_N"/>
    <property type="match status" value="1"/>
</dbReference>
<dbReference type="GO" id="GO:0006777">
    <property type="term" value="P:Mo-molybdopterin cofactor biosynthetic process"/>
    <property type="evidence" value="ECO:0007669"/>
    <property type="project" value="UniProtKB-UniRule"/>
</dbReference>
<keyword evidence="3 4" id="KW-0501">Molybdenum cofactor biosynthesis</keyword>
<gene>
    <name evidence="4" type="primary">mal</name>
    <name evidence="6" type="ORF">CINCED_3A023881</name>
</gene>
<evidence type="ECO:0000259" key="5">
    <source>
        <dbReference type="PROSITE" id="PS51340"/>
    </source>
</evidence>
<dbReference type="HAMAP" id="MF_03050">
    <property type="entry name" value="MOCOS"/>
    <property type="match status" value="1"/>
</dbReference>
<dbReference type="Gene3D" id="3.40.640.10">
    <property type="entry name" value="Type I PLP-dependent aspartate aminotransferase-like (Major domain)"/>
    <property type="match status" value="1"/>
</dbReference>
<dbReference type="GO" id="GO:0030151">
    <property type="term" value="F:molybdenum ion binding"/>
    <property type="evidence" value="ECO:0007669"/>
    <property type="project" value="UniProtKB-UniRule"/>
</dbReference>
<dbReference type="PANTHER" id="PTHR14237">
    <property type="entry name" value="MOLYBDOPTERIN COFACTOR SULFURASE MOSC"/>
    <property type="match status" value="1"/>
</dbReference>
<protein>
    <recommendedName>
        <fullName evidence="4">Molybdenum cofactor sulfurase</fullName>
        <shortName evidence="4">MCS</shortName>
        <shortName evidence="4">MOS</shortName>
        <shortName evidence="4">MoCo sulfurase</shortName>
        <ecNumber evidence="4">2.8.1.9</ecNumber>
    </recommendedName>
    <alternativeName>
        <fullName evidence="4">Molybdenum cofactor sulfurtransferase</fullName>
    </alternativeName>
    <alternativeName>
        <fullName evidence="4">Protein maroon-like</fullName>
        <shortName evidence="4">Ma-l</shortName>
    </alternativeName>
</protein>
<dbReference type="EC" id="2.8.1.9" evidence="4"/>
<dbReference type="OrthoDB" id="420046at2759"/>
<feature type="domain" description="MOSC" evidence="5">
    <location>
        <begin position="632"/>
        <end position="794"/>
    </location>
</feature>
<dbReference type="SUPFAM" id="SSF50800">
    <property type="entry name" value="PK beta-barrel domain-like"/>
    <property type="match status" value="1"/>
</dbReference>
<keyword evidence="6" id="KW-0418">Kinase</keyword>
<comment type="similarity">
    <text evidence="4">Belongs to the class-V pyridoxal-phosphate-dependent aminotransferase family. MOCOS subfamily.</text>
</comment>
<dbReference type="InterPro" id="IPR005302">
    <property type="entry name" value="MoCF_Sase_C"/>
</dbReference>
<proteinExistence type="inferred from homology"/>
<keyword evidence="1 4" id="KW-0808">Transferase</keyword>
<evidence type="ECO:0000256" key="3">
    <source>
        <dbReference type="ARBA" id="ARBA00023150"/>
    </source>
</evidence>
<evidence type="ECO:0000313" key="7">
    <source>
        <dbReference type="Proteomes" id="UP000325440"/>
    </source>
</evidence>
<comment type="catalytic activity">
    <reaction evidence="4">
        <text>Mo-molybdopterin + L-cysteine + AH2 = thio-Mo-molybdopterin + L-alanine + A + H2O</text>
        <dbReference type="Rhea" id="RHEA:42636"/>
        <dbReference type="ChEBI" id="CHEBI:13193"/>
        <dbReference type="ChEBI" id="CHEBI:15377"/>
        <dbReference type="ChEBI" id="CHEBI:17499"/>
        <dbReference type="ChEBI" id="CHEBI:35235"/>
        <dbReference type="ChEBI" id="CHEBI:57972"/>
        <dbReference type="ChEBI" id="CHEBI:71302"/>
        <dbReference type="ChEBI" id="CHEBI:82685"/>
        <dbReference type="EC" id="2.8.1.9"/>
    </reaction>
</comment>
<dbReference type="InterPro" id="IPR005303">
    <property type="entry name" value="MOCOS_middle"/>
</dbReference>
<dbReference type="GO" id="GO:0008265">
    <property type="term" value="F:molybdenum cofactor sulfurtransferase activity"/>
    <property type="evidence" value="ECO:0007669"/>
    <property type="project" value="UniProtKB-UniRule"/>
</dbReference>
<dbReference type="InterPro" id="IPR015421">
    <property type="entry name" value="PyrdxlP-dep_Trfase_major"/>
</dbReference>
<dbReference type="GO" id="GO:0030170">
    <property type="term" value="F:pyridoxal phosphate binding"/>
    <property type="evidence" value="ECO:0007669"/>
    <property type="project" value="UniProtKB-UniRule"/>
</dbReference>
<feature type="modified residue" description="N6-(pyridoxal phosphate)lysine" evidence="4">
    <location>
        <position position="261"/>
    </location>
</feature>
<reference evidence="6 7" key="1">
    <citation type="submission" date="2019-08" db="EMBL/GenBank/DDBJ databases">
        <authorList>
            <person name="Alioto T."/>
            <person name="Alioto T."/>
            <person name="Gomez Garrido J."/>
        </authorList>
    </citation>
    <scope>NUCLEOTIDE SEQUENCE [LARGE SCALE GENOMIC DNA]</scope>
</reference>
<comment type="function">
    <text evidence="4">Sulfurates the molybdenum cofactor. Sulfation of molybdenum is essential for xanthine dehydrogenase (XDH) and aldehyde oxidase (ADO) enzymes in which molybdenum cofactor is liganded by 1 oxygen and 1 sulfur atom in active form.</text>
</comment>
<keyword evidence="7" id="KW-1185">Reference proteome</keyword>
<organism evidence="6 7">
    <name type="scientific">Cinara cedri</name>
    <dbReference type="NCBI Taxonomy" id="506608"/>
    <lineage>
        <taxon>Eukaryota</taxon>
        <taxon>Metazoa</taxon>
        <taxon>Ecdysozoa</taxon>
        <taxon>Arthropoda</taxon>
        <taxon>Hexapoda</taxon>
        <taxon>Insecta</taxon>
        <taxon>Pterygota</taxon>
        <taxon>Neoptera</taxon>
        <taxon>Paraneoptera</taxon>
        <taxon>Hemiptera</taxon>
        <taxon>Sternorrhyncha</taxon>
        <taxon>Aphidomorpha</taxon>
        <taxon>Aphidoidea</taxon>
        <taxon>Aphididae</taxon>
        <taxon>Lachninae</taxon>
        <taxon>Cinara</taxon>
    </lineage>
</organism>
<dbReference type="Pfam" id="PF03473">
    <property type="entry name" value="MOSC"/>
    <property type="match status" value="1"/>
</dbReference>
<dbReference type="InterPro" id="IPR015424">
    <property type="entry name" value="PyrdxlP-dep_Trfase"/>
</dbReference>
<comment type="cofactor">
    <cofactor evidence="4">
        <name>pyridoxal 5'-phosphate</name>
        <dbReference type="ChEBI" id="CHEBI:597326"/>
    </cofactor>
</comment>
<dbReference type="PROSITE" id="PS51340">
    <property type="entry name" value="MOSC"/>
    <property type="match status" value="1"/>
</dbReference>
<sequence length="799" mass="89916">MYSKINTSDLIKKEFGRLKETCYLDHGGSALYADSQINNVMNDFKTNLYGNPHSSGDPSATIGKLINNIRFKILKHFNTGPEQYSVIFTSGATAALKTVAEYFTWDTNDNQLNNDNKGFQSTNCNSSCTFAYTQDNHTSVLGMRELAPPTANLLCLTRDKAHKALNDRRFSFEIKNDIGNNSSNNCSRNSLFAYPAQSNFTGTKYPLKWIETCRHGALDQYVENNVKSRWYVVLDAASYVSTDHLDLGRYTPDFVAISFYKMFGYPTGLGALLVRNCTGASVLRHKKYFGGGTVEVVLARNRHHVFKKNLHEKFEDGTIDFLSVIAVGHGLDTLRALAGPMRAVAKRTFELAAYLFDRMAGTRHGNGRPVFRMYADTAYQREDTQGGVVNFNVLRANGEYVGYNEVKHLSDTHGIVLRVGCFCNPGACQAHLGHTDQDLRRNQEVVGHVCGDHIDLVDGLPTGSVRVSFGYQSSKSDADKLYNTLVIQFRQKSSVKPFDHQQIFVDEYDKMDLRVTRLFVYPIKSCGAFETDQWPLEPYGFLYDRNWAVVSESGVCITQLEEPKLCLVSPNIDLQKGTLTLKYADNDDELPMTLSLDANDKNVKKSGKICWGGSIEGTDCGDEVADWLSWNLDKPGLRLIKCTGRNPPDHNKYGNLDPKVLAANQCQYLLMTVSTLKWLQQEMKNDITDIDEDNLLFRFRGNIVISGNNLPAYAELSWENLDIGGVKFRLDSVCERCRMVNIDQGTSEKYQKPLSVLAQHKRQGKSVFGIYLKRDDHETHKICEIRVGQQCTVLNDKNT</sequence>
<dbReference type="Proteomes" id="UP000325440">
    <property type="component" value="Unassembled WGS sequence"/>
</dbReference>
<evidence type="ECO:0000256" key="1">
    <source>
        <dbReference type="ARBA" id="ARBA00022679"/>
    </source>
</evidence>
<keyword evidence="2 4" id="KW-0663">Pyridoxal phosphate</keyword>
<dbReference type="GO" id="GO:0016829">
    <property type="term" value="F:lyase activity"/>
    <property type="evidence" value="ECO:0007669"/>
    <property type="project" value="UniProtKB-UniRule"/>
</dbReference>